<gene>
    <name evidence="10" type="ORF">P5673_024952</name>
</gene>
<dbReference type="PANTHER" id="PTHR10188">
    <property type="entry name" value="L-ASPARAGINASE"/>
    <property type="match status" value="1"/>
</dbReference>
<dbReference type="Gene3D" id="3.60.20.30">
    <property type="entry name" value="(Glycosyl)asparaginase"/>
    <property type="match status" value="2"/>
</dbReference>
<dbReference type="GO" id="GO:0004067">
    <property type="term" value="F:asparaginase activity"/>
    <property type="evidence" value="ECO:0007669"/>
    <property type="project" value="UniProtKB-EC"/>
</dbReference>
<comment type="similarity">
    <text evidence="2">Belongs to the Ntn-hydrolase family.</text>
</comment>
<evidence type="ECO:0000256" key="3">
    <source>
        <dbReference type="ARBA" id="ARBA00022670"/>
    </source>
</evidence>
<dbReference type="FunFam" id="3.60.20.30:FF:000001">
    <property type="entry name" value="Isoaspartyl peptidase/L-asparaginase"/>
    <property type="match status" value="2"/>
</dbReference>
<evidence type="ECO:0000256" key="5">
    <source>
        <dbReference type="ARBA" id="ARBA00022813"/>
    </source>
</evidence>
<dbReference type="GO" id="GO:0008798">
    <property type="term" value="F:beta-aspartyl-peptidase activity"/>
    <property type="evidence" value="ECO:0007669"/>
    <property type="project" value="UniProtKB-EC"/>
</dbReference>
<protein>
    <submittedName>
        <fullName evidence="10">Isoaspartyl peptidase/L-asparaginase</fullName>
    </submittedName>
</protein>
<name>A0AAD9Q322_ACRCE</name>
<feature type="active site" description="Nucleophile" evidence="7">
    <location>
        <position position="529"/>
    </location>
</feature>
<evidence type="ECO:0000256" key="7">
    <source>
        <dbReference type="PIRSR" id="PIRSR600246-1"/>
    </source>
</evidence>
<evidence type="ECO:0000313" key="10">
    <source>
        <dbReference type="EMBL" id="KAK2553723.1"/>
    </source>
</evidence>
<reference evidence="10" key="2">
    <citation type="journal article" date="2023" name="Science">
        <title>Genomic signatures of disease resistance in endangered staghorn corals.</title>
        <authorList>
            <person name="Vollmer S.V."/>
            <person name="Selwyn J.D."/>
            <person name="Despard B.A."/>
            <person name="Roesel C.L."/>
        </authorList>
    </citation>
    <scope>NUCLEOTIDE SEQUENCE</scope>
    <source>
        <strain evidence="10">K2</strain>
    </source>
</reference>
<dbReference type="InterPro" id="IPR029055">
    <property type="entry name" value="Ntn_hydrolases_N"/>
</dbReference>
<proteinExistence type="inferred from homology"/>
<organism evidence="10 11">
    <name type="scientific">Acropora cervicornis</name>
    <name type="common">Staghorn coral</name>
    <dbReference type="NCBI Taxonomy" id="6130"/>
    <lineage>
        <taxon>Eukaryota</taxon>
        <taxon>Metazoa</taxon>
        <taxon>Cnidaria</taxon>
        <taxon>Anthozoa</taxon>
        <taxon>Hexacorallia</taxon>
        <taxon>Scleractinia</taxon>
        <taxon>Astrocoeniina</taxon>
        <taxon>Acroporidae</taxon>
        <taxon>Acropora</taxon>
    </lineage>
</organism>
<evidence type="ECO:0000313" key="11">
    <source>
        <dbReference type="Proteomes" id="UP001249851"/>
    </source>
</evidence>
<evidence type="ECO:0000256" key="2">
    <source>
        <dbReference type="ARBA" id="ARBA00010872"/>
    </source>
</evidence>
<sequence>FSSSPYELPSSASGWVELAAHLLSLTRGKLLQTEELCLQINITELAYTFNRKQIGSHSGFVEAKTLTITSSYEFQTKTKFSEVTELISPLQGRSAVDAVESAVRCMEDNPIFNAGHGSVPTEENTAELDAFIMNGTNLAMVSLARHVMEDTPHCLLVGEGALKFAKKVGFPILANPLELVTKESQDRYKDARDYLGNVEVRNFVTGWDTVGAVALDSNGRLASATSTGGLPQKMLGRVGDSPLVGCGGYANNTAAASTTGHGESIMKTMLAWDVVRNIEDGLNPMQSCEKAVNQMMSSVQGVGGVIALNSNGEFGRGFSSEQMVWASIKAGIVRFGVEPGEEQLSRTNLHPPCIIVHGGAWAIPESLKEPSIIGVKRAAKTGYDRLIEGGNAVDAVEDAVRVLEDDTAFDAGHGSVLTEEMTVEVDAMIMDGSTLESGAVASVIGIANPVSLARRVMQDTPHSLFVGYGAVKFANKIGFPVLRDPLQLISEESRLQLKGVRNFDNAVIASFNTYGRSGTVHEHNLGHDTVGAVAIDSSGKLACATSTGGISMKMPGRVGDSPLIGCGSFANKEGAVSTTGHGESIMKVLLAREVVYNMESGHPPENACKRALQTMFTKTGGQGGVIAIDKHGQAGRSFTTRRMAWATVKRGQNVQKAR</sequence>
<dbReference type="InterPro" id="IPR000246">
    <property type="entry name" value="Peptidase_T2"/>
</dbReference>
<evidence type="ECO:0000256" key="4">
    <source>
        <dbReference type="ARBA" id="ARBA00022801"/>
    </source>
</evidence>
<dbReference type="InterPro" id="IPR033844">
    <property type="entry name" value="ASRGL1_meta"/>
</dbReference>
<feature type="binding site" evidence="8">
    <location>
        <begin position="579"/>
        <end position="582"/>
    </location>
    <ligand>
        <name>substrate</name>
    </ligand>
</feature>
<evidence type="ECO:0000256" key="1">
    <source>
        <dbReference type="ARBA" id="ARBA00000306"/>
    </source>
</evidence>
<keyword evidence="5" id="KW-0068">Autocatalytic cleavage</keyword>
<comment type="catalytic activity">
    <reaction evidence="1">
        <text>Cleavage of a beta-linked Asp residue from the N-terminus of a polypeptide.</text>
        <dbReference type="EC" id="3.4.19.5"/>
    </reaction>
</comment>
<comment type="caution">
    <text evidence="10">The sequence shown here is derived from an EMBL/GenBank/DDBJ whole genome shotgun (WGS) entry which is preliminary data.</text>
</comment>
<dbReference type="Proteomes" id="UP001249851">
    <property type="component" value="Unassembled WGS sequence"/>
</dbReference>
<dbReference type="CDD" id="cd04702">
    <property type="entry name" value="ASRGL1_like"/>
    <property type="match status" value="2"/>
</dbReference>
<dbReference type="GO" id="GO:0006508">
    <property type="term" value="P:proteolysis"/>
    <property type="evidence" value="ECO:0007669"/>
    <property type="project" value="UniProtKB-KW"/>
</dbReference>
<comment type="catalytic activity">
    <reaction evidence="6">
        <text>L-asparagine + H2O = L-aspartate + NH4(+)</text>
        <dbReference type="Rhea" id="RHEA:21016"/>
        <dbReference type="ChEBI" id="CHEBI:15377"/>
        <dbReference type="ChEBI" id="CHEBI:28938"/>
        <dbReference type="ChEBI" id="CHEBI:29991"/>
        <dbReference type="ChEBI" id="CHEBI:58048"/>
        <dbReference type="EC" id="3.5.1.1"/>
    </reaction>
</comment>
<keyword evidence="11" id="KW-1185">Reference proteome</keyword>
<feature type="binding site" evidence="8">
    <location>
        <begin position="557"/>
        <end position="560"/>
    </location>
    <ligand>
        <name>substrate</name>
    </ligand>
</feature>
<keyword evidence="4" id="KW-0378">Hydrolase</keyword>
<dbReference type="EMBL" id="JARQWQ010000075">
    <property type="protein sequence ID" value="KAK2553723.1"/>
    <property type="molecule type" value="Genomic_DNA"/>
</dbReference>
<keyword evidence="3" id="KW-0645">Protease</keyword>
<dbReference type="Pfam" id="PF01112">
    <property type="entry name" value="Asparaginase_2"/>
    <property type="match status" value="2"/>
</dbReference>
<evidence type="ECO:0000256" key="8">
    <source>
        <dbReference type="PIRSR" id="PIRSR600246-2"/>
    </source>
</evidence>
<feature type="non-terminal residue" evidence="10">
    <location>
        <position position="658"/>
    </location>
</feature>
<evidence type="ECO:0000256" key="9">
    <source>
        <dbReference type="PIRSR" id="PIRSR600246-3"/>
    </source>
</evidence>
<accession>A0AAD9Q322</accession>
<reference evidence="10" key="1">
    <citation type="journal article" date="2023" name="G3 (Bethesda)">
        <title>Whole genome assembly and annotation of the endangered Caribbean coral Acropora cervicornis.</title>
        <authorList>
            <person name="Selwyn J.D."/>
            <person name="Vollmer S.V."/>
        </authorList>
    </citation>
    <scope>NUCLEOTIDE SEQUENCE</scope>
    <source>
        <strain evidence="10">K2</strain>
    </source>
</reference>
<dbReference type="GO" id="GO:0005737">
    <property type="term" value="C:cytoplasm"/>
    <property type="evidence" value="ECO:0007669"/>
    <property type="project" value="TreeGrafter"/>
</dbReference>
<feature type="site" description="Cleavage; by autolysis" evidence="9">
    <location>
        <begin position="528"/>
        <end position="529"/>
    </location>
</feature>
<dbReference type="SUPFAM" id="SSF56235">
    <property type="entry name" value="N-terminal nucleophile aminohydrolases (Ntn hydrolases)"/>
    <property type="match status" value="2"/>
</dbReference>
<dbReference type="GO" id="GO:0033345">
    <property type="term" value="P:L-asparagine catabolic process via L-aspartate"/>
    <property type="evidence" value="ECO:0007669"/>
    <property type="project" value="TreeGrafter"/>
</dbReference>
<evidence type="ECO:0000256" key="6">
    <source>
        <dbReference type="ARBA" id="ARBA00049366"/>
    </source>
</evidence>
<dbReference type="PANTHER" id="PTHR10188:SF43">
    <property type="entry name" value="ASPARAGINASE (EUROFUNG)"/>
    <property type="match status" value="1"/>
</dbReference>
<dbReference type="AlphaFoldDB" id="A0AAD9Q322"/>